<evidence type="ECO:0000313" key="3">
    <source>
        <dbReference type="Proteomes" id="UP000799753"/>
    </source>
</evidence>
<gene>
    <name evidence="2" type="ORF">P280DRAFT_180116</name>
</gene>
<accession>A0A6A6SAJ6</accession>
<dbReference type="Proteomes" id="UP000799753">
    <property type="component" value="Unassembled WGS sequence"/>
</dbReference>
<organism evidence="2 3">
    <name type="scientific">Massarina eburnea CBS 473.64</name>
    <dbReference type="NCBI Taxonomy" id="1395130"/>
    <lineage>
        <taxon>Eukaryota</taxon>
        <taxon>Fungi</taxon>
        <taxon>Dikarya</taxon>
        <taxon>Ascomycota</taxon>
        <taxon>Pezizomycotina</taxon>
        <taxon>Dothideomycetes</taxon>
        <taxon>Pleosporomycetidae</taxon>
        <taxon>Pleosporales</taxon>
        <taxon>Massarineae</taxon>
        <taxon>Massarinaceae</taxon>
        <taxon>Massarina</taxon>
    </lineage>
</organism>
<protein>
    <submittedName>
        <fullName evidence="2">FMN-linked oxidoreductase</fullName>
    </submittedName>
</protein>
<dbReference type="Pfam" id="PF00724">
    <property type="entry name" value="Oxidored_FMN"/>
    <property type="match status" value="1"/>
</dbReference>
<dbReference type="OrthoDB" id="276546at2759"/>
<proteinExistence type="predicted"/>
<dbReference type="InterPro" id="IPR045247">
    <property type="entry name" value="Oye-like"/>
</dbReference>
<dbReference type="FunFam" id="3.20.20.70:FF:000138">
    <property type="entry name" value="NADPH dehydrogenase 1"/>
    <property type="match status" value="1"/>
</dbReference>
<feature type="domain" description="NADH:flavin oxidoreductase/NADH oxidase N-terminal" evidence="1">
    <location>
        <begin position="6"/>
        <end position="333"/>
    </location>
</feature>
<dbReference type="EMBL" id="MU006778">
    <property type="protein sequence ID" value="KAF2644795.1"/>
    <property type="molecule type" value="Genomic_DNA"/>
</dbReference>
<name>A0A6A6SAJ6_9PLEO</name>
<dbReference type="GO" id="GO:0010181">
    <property type="term" value="F:FMN binding"/>
    <property type="evidence" value="ECO:0007669"/>
    <property type="project" value="InterPro"/>
</dbReference>
<dbReference type="Gene3D" id="3.20.20.70">
    <property type="entry name" value="Aldolase class I"/>
    <property type="match status" value="1"/>
</dbReference>
<reference evidence="2" key="1">
    <citation type="journal article" date="2020" name="Stud. Mycol.">
        <title>101 Dothideomycetes genomes: a test case for predicting lifestyles and emergence of pathogens.</title>
        <authorList>
            <person name="Haridas S."/>
            <person name="Albert R."/>
            <person name="Binder M."/>
            <person name="Bloem J."/>
            <person name="Labutti K."/>
            <person name="Salamov A."/>
            <person name="Andreopoulos B."/>
            <person name="Baker S."/>
            <person name="Barry K."/>
            <person name="Bills G."/>
            <person name="Bluhm B."/>
            <person name="Cannon C."/>
            <person name="Castanera R."/>
            <person name="Culley D."/>
            <person name="Daum C."/>
            <person name="Ezra D."/>
            <person name="Gonzalez J."/>
            <person name="Henrissat B."/>
            <person name="Kuo A."/>
            <person name="Liang C."/>
            <person name="Lipzen A."/>
            <person name="Lutzoni F."/>
            <person name="Magnuson J."/>
            <person name="Mondo S."/>
            <person name="Nolan M."/>
            <person name="Ohm R."/>
            <person name="Pangilinan J."/>
            <person name="Park H.-J."/>
            <person name="Ramirez L."/>
            <person name="Alfaro M."/>
            <person name="Sun H."/>
            <person name="Tritt A."/>
            <person name="Yoshinaga Y."/>
            <person name="Zwiers L.-H."/>
            <person name="Turgeon B."/>
            <person name="Goodwin S."/>
            <person name="Spatafora J."/>
            <person name="Crous P."/>
            <person name="Grigoriev I."/>
        </authorList>
    </citation>
    <scope>NUCLEOTIDE SEQUENCE</scope>
    <source>
        <strain evidence="2">CBS 473.64</strain>
    </source>
</reference>
<dbReference type="AlphaFoldDB" id="A0A6A6SAJ6"/>
<evidence type="ECO:0000313" key="2">
    <source>
        <dbReference type="EMBL" id="KAF2644795.1"/>
    </source>
</evidence>
<dbReference type="PANTHER" id="PTHR22893:SF91">
    <property type="entry name" value="NADPH DEHYDROGENASE 2-RELATED"/>
    <property type="match status" value="1"/>
</dbReference>
<dbReference type="PANTHER" id="PTHR22893">
    <property type="entry name" value="NADH OXIDOREDUCTASE-RELATED"/>
    <property type="match status" value="1"/>
</dbReference>
<dbReference type="InterPro" id="IPR001155">
    <property type="entry name" value="OxRdtase_FMN_N"/>
</dbReference>
<dbReference type="CDD" id="cd02933">
    <property type="entry name" value="OYE_like_FMN"/>
    <property type="match status" value="1"/>
</dbReference>
<sequence>MSDSRLFQPLKLGNIQLEHRVAMAPLTRFRANDDHVPLPIVAEYYAQRASVPGTLLISEATFISPEAGGYANAPGIYNQTQIDAWKKVTDAVHEKGSFIYLQLWNLGRAAGLEQTKKEGVTIKSSSAVAMEGGATPVAMTKEDIKNTIAAYAQAAKNSIAAGFDGVEIHAANGYLIDQFTQDTANQRTDDYGGSIENRSRFAVEVTKAVAEAVGAEKTGIRFSPFSPFQSMGMKEPIPQFSDLIKKVSPLNLAYIHLVESRISGNADVEASERLDPLIDLCSGPIVLAGGFKPDSAKSAADKDYPKKDVVLAFGRYFLSTPDLVFRLKEGIPFNSYDRDGFYAAEKKEGYTDYPFSEQFLAANAKAKA</sequence>
<dbReference type="InterPro" id="IPR013785">
    <property type="entry name" value="Aldolase_TIM"/>
</dbReference>
<keyword evidence="3" id="KW-1185">Reference proteome</keyword>
<evidence type="ECO:0000259" key="1">
    <source>
        <dbReference type="Pfam" id="PF00724"/>
    </source>
</evidence>
<dbReference type="GO" id="GO:0003959">
    <property type="term" value="F:NADPH dehydrogenase activity"/>
    <property type="evidence" value="ECO:0007669"/>
    <property type="project" value="TreeGrafter"/>
</dbReference>
<dbReference type="SUPFAM" id="SSF51395">
    <property type="entry name" value="FMN-linked oxidoreductases"/>
    <property type="match status" value="1"/>
</dbReference>